<name>A0AA88LEX4_ARTSF</name>
<dbReference type="AlphaFoldDB" id="A0AA88LEX4"/>
<reference evidence="1" key="1">
    <citation type="submission" date="2023-07" db="EMBL/GenBank/DDBJ databases">
        <title>Chromosome-level genome assembly of Artemia franciscana.</title>
        <authorList>
            <person name="Jo E."/>
        </authorList>
    </citation>
    <scope>NUCLEOTIDE SEQUENCE</scope>
    <source>
        <tissue evidence="1">Whole body</tissue>
    </source>
</reference>
<proteinExistence type="predicted"/>
<gene>
    <name evidence="1" type="ORF">QYM36_008473</name>
</gene>
<keyword evidence="2" id="KW-1185">Reference proteome</keyword>
<evidence type="ECO:0000313" key="1">
    <source>
        <dbReference type="EMBL" id="KAK2728007.1"/>
    </source>
</evidence>
<protein>
    <submittedName>
        <fullName evidence="1">Uncharacterized protein</fullName>
    </submittedName>
</protein>
<accession>A0AA88LEX4</accession>
<organism evidence="1 2">
    <name type="scientific">Artemia franciscana</name>
    <name type="common">Brine shrimp</name>
    <name type="synonym">Artemia sanfranciscana</name>
    <dbReference type="NCBI Taxonomy" id="6661"/>
    <lineage>
        <taxon>Eukaryota</taxon>
        <taxon>Metazoa</taxon>
        <taxon>Ecdysozoa</taxon>
        <taxon>Arthropoda</taxon>
        <taxon>Crustacea</taxon>
        <taxon>Branchiopoda</taxon>
        <taxon>Anostraca</taxon>
        <taxon>Artemiidae</taxon>
        <taxon>Artemia</taxon>
    </lineage>
</organism>
<sequence>MSHLQKYRSDMTKPINVNFVLKLSLLSEPQPSGPLASRWDPTVRQSGEFLYHHLHELDGFENGRGFNDVKIHDKLYNATDFLTDLVSNRKFFRRKMSFLPTEDSVQSLSSAISYFQSPNVDVSVKSAYFDPIYPVVPLSDGSPIHFRFSSNEDYYSDMQNTILELKVKVFKSDGNPVTDNEKVSYDDCGIMNTLFQNIQIFVNDTLVLRALAVEKVKASGSNLKIMIPKLLSTARIIPTGSLSFAESSLTTYGHLLLKVILDLIKASNQLGSHESSPFKFELFHLSSLHLKVNGQPIYSLRFSGQSYRLLYEMSKRTLGGDEITFENGLSYDKWIRDSALICLDISGTPDLSVIKDVALRLYLTFSQATDASIILLIIVFQEIFSETDNSGAVFLSIQP</sequence>
<evidence type="ECO:0000313" key="2">
    <source>
        <dbReference type="Proteomes" id="UP001187531"/>
    </source>
</evidence>
<comment type="caution">
    <text evidence="1">The sequence shown here is derived from an EMBL/GenBank/DDBJ whole genome shotgun (WGS) entry which is preliminary data.</text>
</comment>
<dbReference type="EMBL" id="JAVRJZ010000001">
    <property type="protein sequence ID" value="KAK2728007.1"/>
    <property type="molecule type" value="Genomic_DNA"/>
</dbReference>
<dbReference type="Proteomes" id="UP001187531">
    <property type="component" value="Unassembled WGS sequence"/>
</dbReference>